<accession>A0A7D7QPS9</accession>
<comment type="PTM">
    <text evidence="12">Phosphorylated.</text>
</comment>
<comment type="subcellular location">
    <subcellularLocation>
        <location evidence="1 12">Host nucleus</location>
    </subcellularLocation>
</comment>
<sequence>MVPAAERLLATQEAQMELIEQDSPSLSCHVKYWGLVRAEMALLCAARLKGHKALGLCPVPPSSVSTAKAKQAILMELELKSLQETQWGRDAWLLTECSYETYSAPPTCTFKKLPRIVEVMFDGNPANRTWHTCWEQIYTRQPDGWVCSKGGADGEGLFVQDSNGGRTYYQYFADDAKRFSATGQWTVIDKDECFVSSTTATASEFSDSNSRQTETGGSTRGPPAETVCTGDTVDGQAGRTERTSPRPGQTAVSSVSHTYPLESPCVGPIRKRNYRPATHSAPVTFLRCSGPGELLPAVPTLPCPVQKSLARTSEGPETPPSPDSSQASAAGATSEFELFGGQKNACLLISGNANQVKCHRYRLRKYHRKRYEHITTTWWTVSESGSVRLGSATILVTFSSPTQREDFLKAVSLPCGMTVKPISVMCDF</sequence>
<evidence type="ECO:0000256" key="1">
    <source>
        <dbReference type="ARBA" id="ARBA00004147"/>
    </source>
</evidence>
<feature type="domain" description="Papillomavirus E2 C-terminal" evidence="15">
    <location>
        <begin position="346"/>
        <end position="422"/>
    </location>
</feature>
<dbReference type="InterPro" id="IPR033668">
    <property type="entry name" value="Reg_prot_E2"/>
</dbReference>
<evidence type="ECO:0000256" key="9">
    <source>
        <dbReference type="ARBA" id="ARBA00023125"/>
    </source>
</evidence>
<evidence type="ECO:0000259" key="14">
    <source>
        <dbReference type="Pfam" id="PF00508"/>
    </source>
</evidence>
<keyword evidence="3 12" id="KW-0678">Repressor</keyword>
<dbReference type="GO" id="GO:0006260">
    <property type="term" value="P:DNA replication"/>
    <property type="evidence" value="ECO:0007669"/>
    <property type="project" value="UniProtKB-KW"/>
</dbReference>
<evidence type="ECO:0000256" key="10">
    <source>
        <dbReference type="ARBA" id="ARBA00023159"/>
    </source>
</evidence>
<dbReference type="InterPro" id="IPR000427">
    <property type="entry name" value="Papillomavirus_E2_C"/>
</dbReference>
<dbReference type="Pfam" id="PF00511">
    <property type="entry name" value="PPV_E2_C"/>
    <property type="match status" value="1"/>
</dbReference>
<dbReference type="InterPro" id="IPR042503">
    <property type="entry name" value="Regulatory_protein_E2_N_1"/>
</dbReference>
<evidence type="ECO:0000256" key="3">
    <source>
        <dbReference type="ARBA" id="ARBA00022491"/>
    </source>
</evidence>
<comment type="similarity">
    <text evidence="12">Belongs to the papillomaviridae E2 protein family.</text>
</comment>
<reference evidence="16" key="1">
    <citation type="submission" date="2020-02" db="EMBL/GenBank/DDBJ databases">
        <title>A novel deltapapillomavirus associated with fibropapilloma in Camelus dromedaries.</title>
        <authorList>
            <person name="Sobhy N.M."/>
            <person name="El Damaty H.M."/>
            <person name="Mor S.K."/>
            <person name="Singh V."/>
            <person name="Youssef C.R.B."/>
            <person name="Goyal S.M."/>
        </authorList>
    </citation>
    <scope>NUCLEOTIDE SEQUENCE</scope>
    <source>
        <strain evidence="16">NMS2</strain>
    </source>
</reference>
<evidence type="ECO:0000256" key="12">
    <source>
        <dbReference type="HAMAP-Rule" id="MF_04001"/>
    </source>
</evidence>
<evidence type="ECO:0000256" key="8">
    <source>
        <dbReference type="ARBA" id="ARBA00023015"/>
    </source>
</evidence>
<dbReference type="InterPro" id="IPR036050">
    <property type="entry name" value="Regulatory_protein_E2_N"/>
</dbReference>
<name>A0A7D7QPS9_9PAPI</name>
<dbReference type="GO" id="GO:0039693">
    <property type="term" value="P:viral DNA genome replication"/>
    <property type="evidence" value="ECO:0007669"/>
    <property type="project" value="UniProtKB-UniRule"/>
</dbReference>
<dbReference type="EMBL" id="MT130101">
    <property type="protein sequence ID" value="QMS92584.1"/>
    <property type="molecule type" value="Genomic_DNA"/>
</dbReference>
<keyword evidence="8 12" id="KW-0805">Transcription regulation</keyword>
<dbReference type="InterPro" id="IPR012677">
    <property type="entry name" value="Nucleotide-bd_a/b_plait_sf"/>
</dbReference>
<feature type="compositionally biased region" description="Low complexity" evidence="13">
    <location>
        <begin position="323"/>
        <end position="332"/>
    </location>
</feature>
<keyword evidence="5 12" id="KW-0597">Phosphoprotein</keyword>
<dbReference type="InterPro" id="IPR001866">
    <property type="entry name" value="PPV_E2_N"/>
</dbReference>
<evidence type="ECO:0000256" key="11">
    <source>
        <dbReference type="ARBA" id="ARBA00023163"/>
    </source>
</evidence>
<feature type="domain" description="Papillomavirus E2 N-terminal" evidence="14">
    <location>
        <begin position="4"/>
        <end position="197"/>
    </location>
</feature>
<comment type="function">
    <text evidence="12">Plays a role in the initiation of viral DNA replication. A dimer of E2 interacts with a dimer of E1 in order to improve specificity of E1 DNA binding activity. Once the complex recognizes and binds DNA at specific sites, the E2 dimer is removed from DNA. E2 also regulates viral transcription through binding to the E2RE response element (5'-ACCNNNNNNGGT-3') present in multiple copies in the regulatory regions of the viral genome. Activates or represses transcription depending on E2RE's position with regards to proximal promoter elements including the TATA-box. Repression occurs by sterically hindering the assembly of the transcription initiation complex.</text>
</comment>
<keyword evidence="7 12" id="KW-0235">DNA replication</keyword>
<dbReference type="Pfam" id="PF00508">
    <property type="entry name" value="PPV_E2_N"/>
    <property type="match status" value="1"/>
</dbReference>
<dbReference type="SUPFAM" id="SSF51332">
    <property type="entry name" value="E2 regulatory, transactivation domain"/>
    <property type="match status" value="1"/>
</dbReference>
<feature type="compositionally biased region" description="Polar residues" evidence="13">
    <location>
        <begin position="246"/>
        <end position="255"/>
    </location>
</feature>
<dbReference type="GO" id="GO:0006351">
    <property type="term" value="P:DNA-templated transcription"/>
    <property type="evidence" value="ECO:0007669"/>
    <property type="project" value="UniProtKB-UniRule"/>
</dbReference>
<dbReference type="GO" id="GO:0003677">
    <property type="term" value="F:DNA binding"/>
    <property type="evidence" value="ECO:0007669"/>
    <property type="project" value="UniProtKB-UniRule"/>
</dbReference>
<dbReference type="GO" id="GO:0006275">
    <property type="term" value="P:regulation of DNA replication"/>
    <property type="evidence" value="ECO:0007669"/>
    <property type="project" value="UniProtKB-UniRule"/>
</dbReference>
<gene>
    <name evidence="12" type="primary">E2</name>
</gene>
<dbReference type="Gene3D" id="3.30.70.330">
    <property type="match status" value="1"/>
</dbReference>
<dbReference type="GO" id="GO:0003700">
    <property type="term" value="F:DNA-binding transcription factor activity"/>
    <property type="evidence" value="ECO:0007669"/>
    <property type="project" value="UniProtKB-UniRule"/>
</dbReference>
<evidence type="ECO:0000256" key="7">
    <source>
        <dbReference type="ARBA" id="ARBA00022705"/>
    </source>
</evidence>
<dbReference type="SUPFAM" id="SSF54957">
    <property type="entry name" value="Viral DNA-binding domain"/>
    <property type="match status" value="1"/>
</dbReference>
<evidence type="ECO:0000256" key="6">
    <source>
        <dbReference type="ARBA" id="ARBA00022562"/>
    </source>
</evidence>
<protein>
    <recommendedName>
        <fullName evidence="12">Regulatory protein E2</fullName>
    </recommendedName>
</protein>
<evidence type="ECO:0000259" key="15">
    <source>
        <dbReference type="Pfam" id="PF00511"/>
    </source>
</evidence>
<dbReference type="GO" id="GO:0042025">
    <property type="term" value="C:host cell nucleus"/>
    <property type="evidence" value="ECO:0007669"/>
    <property type="project" value="UniProtKB-SubCell"/>
</dbReference>
<dbReference type="Gene3D" id="2.170.200.10">
    <property type="entry name" value="Papillomavirus E2 early protein domain"/>
    <property type="match status" value="1"/>
</dbReference>
<evidence type="ECO:0000256" key="4">
    <source>
        <dbReference type="ARBA" id="ARBA00022518"/>
    </source>
</evidence>
<dbReference type="Gene3D" id="1.10.287.30">
    <property type="entry name" value="E2 (early) protein, N terminal domain, subdomain 1"/>
    <property type="match status" value="1"/>
</dbReference>
<dbReference type="InterPro" id="IPR035975">
    <property type="entry name" value="E2/EBNA1_C_sf"/>
</dbReference>
<keyword evidence="4 12" id="KW-0244">Early protein</keyword>
<feature type="region of interest" description="Disordered" evidence="13">
    <location>
        <begin position="204"/>
        <end position="255"/>
    </location>
</feature>
<evidence type="ECO:0000313" key="16">
    <source>
        <dbReference type="EMBL" id="QMS92584.1"/>
    </source>
</evidence>
<proteinExistence type="inferred from homology"/>
<evidence type="ECO:0000256" key="2">
    <source>
        <dbReference type="ARBA" id="ARBA00007794"/>
    </source>
</evidence>
<dbReference type="GO" id="GO:0000166">
    <property type="term" value="F:nucleotide binding"/>
    <property type="evidence" value="ECO:0007669"/>
    <property type="project" value="UniProtKB-UniRule"/>
</dbReference>
<comment type="caution">
    <text evidence="12">Lacks conserved residue(s) required for the propagation of feature annotation.</text>
</comment>
<comment type="subunit">
    <text evidence="12">Binds DNA as homodimer. Interacts with protein E1; this interaction greatly increases E1 DNA-binding activity. Interacts with protein L1; this interaction enhances E2-dependent replication and transcription activation. Interacts with protein L2; this interaction inhibits E2 transcriptional activity but not DNA replication function E2. Interacts with protein E7; this interaction inhibits E7 oncogenic activity. Interacts with host TAF1; this interaction modulates E2-dependent transcriptional regulation. Interacts with host BRD4; this interaction mediates E2 transcriptional activation function. Additionally, the interaction with host BRD4 on mitotic chromosomes mediates tethering of the viral genome. Interacts with host TOPBP1; this interaction is required for optimal viral DNA replication.</text>
</comment>
<keyword evidence="11 12" id="KW-0804">Transcription</keyword>
<feature type="region of interest" description="DNA-binding domain" evidence="12">
    <location>
        <begin position="343"/>
        <end position="428"/>
    </location>
</feature>
<comment type="similarity">
    <text evidence="2">Belongs to the papillomaviridae E8^E2C protein family.</text>
</comment>
<evidence type="ECO:0000256" key="13">
    <source>
        <dbReference type="SAM" id="MobiDB-lite"/>
    </source>
</evidence>
<feature type="region of interest" description="Disordered" evidence="13">
    <location>
        <begin position="308"/>
        <end position="332"/>
    </location>
</feature>
<organism evidence="16">
    <name type="scientific">Camelus dromedarius papillomavirus 1</name>
    <dbReference type="NCBI Taxonomy" id="996650"/>
    <lineage>
        <taxon>Viruses</taxon>
        <taxon>Monodnaviria</taxon>
        <taxon>Shotokuvirae</taxon>
        <taxon>Cossaviricota</taxon>
        <taxon>Papovaviricetes</taxon>
        <taxon>Zurhausenvirales</taxon>
        <taxon>Papillomaviridae</taxon>
        <taxon>Firstpapillomavirinae</taxon>
        <taxon>Deltapapillomavirus</taxon>
        <taxon>Deltapapillomavirus 6</taxon>
    </lineage>
</organism>
<evidence type="ECO:0000256" key="5">
    <source>
        <dbReference type="ARBA" id="ARBA00022553"/>
    </source>
</evidence>
<keyword evidence="6 12" id="KW-1048">Host nucleus</keyword>
<dbReference type="HAMAP" id="MF_04001">
    <property type="entry name" value="PPV_E2"/>
    <property type="match status" value="1"/>
</dbReference>
<feature type="compositionally biased region" description="Polar residues" evidence="13">
    <location>
        <begin position="204"/>
        <end position="217"/>
    </location>
</feature>
<keyword evidence="9 12" id="KW-0238">DNA-binding</keyword>
<dbReference type="InterPro" id="IPR042504">
    <property type="entry name" value="Regulatory_protein_E2_N_2"/>
</dbReference>
<keyword evidence="10 12" id="KW-0010">Activator</keyword>